<evidence type="ECO:0000256" key="1">
    <source>
        <dbReference type="ARBA" id="ARBA00022614"/>
    </source>
</evidence>
<dbReference type="SMART" id="SM00449">
    <property type="entry name" value="SPRY"/>
    <property type="match status" value="1"/>
</dbReference>
<dbReference type="PANTHER" id="PTHR24106">
    <property type="entry name" value="NACHT, LRR AND CARD DOMAINS-CONTAINING"/>
    <property type="match status" value="1"/>
</dbReference>
<dbReference type="Pfam" id="PF00622">
    <property type="entry name" value="SPRY"/>
    <property type="match status" value="1"/>
</dbReference>
<dbReference type="Gene3D" id="3.80.10.10">
    <property type="entry name" value="Ribonuclease Inhibitor"/>
    <property type="match status" value="1"/>
</dbReference>
<name>A0A4Z2ER01_9TELE</name>
<dbReference type="InterPro" id="IPR001611">
    <property type="entry name" value="Leu-rich_rpt"/>
</dbReference>
<dbReference type="SMART" id="SM00368">
    <property type="entry name" value="LRR_RI"/>
    <property type="match status" value="3"/>
</dbReference>
<dbReference type="InterPro" id="IPR003879">
    <property type="entry name" value="Butyrophylin_SPRY"/>
</dbReference>
<dbReference type="AlphaFoldDB" id="A0A4Z2ER01"/>
<keyword evidence="2" id="KW-0677">Repeat</keyword>
<dbReference type="InterPro" id="IPR043136">
    <property type="entry name" value="B30.2/SPRY_sf"/>
</dbReference>
<reference evidence="4 5" key="1">
    <citation type="submission" date="2019-03" db="EMBL/GenBank/DDBJ databases">
        <title>First draft genome of Liparis tanakae, snailfish: a comprehensive survey of snailfish specific genes.</title>
        <authorList>
            <person name="Kim W."/>
            <person name="Song I."/>
            <person name="Jeong J.-H."/>
            <person name="Kim D."/>
            <person name="Kim S."/>
            <person name="Ryu S."/>
            <person name="Song J.Y."/>
            <person name="Lee S.K."/>
        </authorList>
    </citation>
    <scope>NUCLEOTIDE SEQUENCE [LARGE SCALE GENOMIC DNA]</scope>
    <source>
        <tissue evidence="4">Muscle</tissue>
    </source>
</reference>
<dbReference type="InterPro" id="IPR032675">
    <property type="entry name" value="LRR_dom_sf"/>
</dbReference>
<dbReference type="Gene3D" id="2.60.120.920">
    <property type="match status" value="1"/>
</dbReference>
<dbReference type="InterPro" id="IPR001870">
    <property type="entry name" value="B30.2/SPRY"/>
</dbReference>
<dbReference type="InterPro" id="IPR051261">
    <property type="entry name" value="NLR"/>
</dbReference>
<gene>
    <name evidence="4" type="primary">STXB_5</name>
    <name evidence="4" type="ORF">EYF80_058491</name>
</gene>
<accession>A0A4Z2ER01</accession>
<dbReference type="SMART" id="SM00589">
    <property type="entry name" value="PRY"/>
    <property type="match status" value="1"/>
</dbReference>
<dbReference type="Pfam" id="PF13516">
    <property type="entry name" value="LRR_6"/>
    <property type="match status" value="2"/>
</dbReference>
<comment type="caution">
    <text evidence="4">The sequence shown here is derived from an EMBL/GenBank/DDBJ whole genome shotgun (WGS) entry which is preliminary data.</text>
</comment>
<proteinExistence type="predicted"/>
<dbReference type="PROSITE" id="PS50188">
    <property type="entry name" value="B302_SPRY"/>
    <property type="match status" value="1"/>
</dbReference>
<dbReference type="InterPro" id="IPR003877">
    <property type="entry name" value="SPRY_dom"/>
</dbReference>
<dbReference type="EMBL" id="SRLO01003548">
    <property type="protein sequence ID" value="TNN31357.1"/>
    <property type="molecule type" value="Genomic_DNA"/>
</dbReference>
<evidence type="ECO:0000313" key="4">
    <source>
        <dbReference type="EMBL" id="TNN31357.1"/>
    </source>
</evidence>
<dbReference type="SUPFAM" id="SSF49899">
    <property type="entry name" value="Concanavalin A-like lectins/glucanases"/>
    <property type="match status" value="1"/>
</dbReference>
<organism evidence="4 5">
    <name type="scientific">Liparis tanakae</name>
    <name type="common">Tanaka's snailfish</name>
    <dbReference type="NCBI Taxonomy" id="230148"/>
    <lineage>
        <taxon>Eukaryota</taxon>
        <taxon>Metazoa</taxon>
        <taxon>Chordata</taxon>
        <taxon>Craniata</taxon>
        <taxon>Vertebrata</taxon>
        <taxon>Euteleostomi</taxon>
        <taxon>Actinopterygii</taxon>
        <taxon>Neopterygii</taxon>
        <taxon>Teleostei</taxon>
        <taxon>Neoteleostei</taxon>
        <taxon>Acanthomorphata</taxon>
        <taxon>Eupercaria</taxon>
        <taxon>Perciformes</taxon>
        <taxon>Cottioidei</taxon>
        <taxon>Cottales</taxon>
        <taxon>Liparidae</taxon>
        <taxon>Liparis</taxon>
    </lineage>
</organism>
<dbReference type="InterPro" id="IPR013320">
    <property type="entry name" value="ConA-like_dom_sf"/>
</dbReference>
<sequence length="325" mass="35367">MSTLSYFMRSFTQCDLCLRRIITPSSTPRLADCKVNEAWLKHLAVGLRFPYVPLRDLDLSNNDLKDAGVKLLCDGLSSQGCRLEALRLSGCQITGVGCAALASALGSKASRLTELDLSYNHPGESGKKELSELSGDPRYNINLDHGGSQRMKAGFRKYACTLTWDPSRAHKKLLLSEGNRKVTWVEDKQPPRPPPEGSAPCQQVLCEQLLEGRCYWEAEVTEPFNVGLTSSDGELGGGDGSWSVARSAEGCFVLHGGERASVSSLSWRSGRVGVYLDVPAGAVSFYRGSSHSGTLIRTFKAAFREPLHAAVELRPRSSALICQLT</sequence>
<protein>
    <submittedName>
        <fullName evidence="4">Stonustoxin subunit beta</fullName>
    </submittedName>
</protein>
<dbReference type="PRINTS" id="PR01407">
    <property type="entry name" value="BUTYPHLNCDUF"/>
</dbReference>
<dbReference type="InterPro" id="IPR006574">
    <property type="entry name" value="PRY"/>
</dbReference>
<feature type="domain" description="B30.2/SPRY" evidence="3">
    <location>
        <begin position="142"/>
        <end position="325"/>
    </location>
</feature>
<dbReference type="Proteomes" id="UP000314294">
    <property type="component" value="Unassembled WGS sequence"/>
</dbReference>
<keyword evidence="5" id="KW-1185">Reference proteome</keyword>
<evidence type="ECO:0000259" key="3">
    <source>
        <dbReference type="PROSITE" id="PS50188"/>
    </source>
</evidence>
<dbReference type="OrthoDB" id="9903688at2759"/>
<keyword evidence="1" id="KW-0433">Leucine-rich repeat</keyword>
<evidence type="ECO:0000256" key="2">
    <source>
        <dbReference type="ARBA" id="ARBA00022737"/>
    </source>
</evidence>
<evidence type="ECO:0000313" key="5">
    <source>
        <dbReference type="Proteomes" id="UP000314294"/>
    </source>
</evidence>
<dbReference type="SUPFAM" id="SSF52047">
    <property type="entry name" value="RNI-like"/>
    <property type="match status" value="1"/>
</dbReference>